<keyword evidence="4 5" id="KW-0732">Signal</keyword>
<comment type="domain">
    <text evidence="5">The RxLR-dEER motif acts to carry the protein into the host cell cytoplasm through binding to cell surface phosphatidylinositol-3-phosphate.</text>
</comment>
<dbReference type="Pfam" id="PF16810">
    <property type="entry name" value="RXLR"/>
    <property type="match status" value="1"/>
</dbReference>
<evidence type="ECO:0000313" key="7">
    <source>
        <dbReference type="Proteomes" id="UP000198211"/>
    </source>
</evidence>
<evidence type="ECO:0000256" key="1">
    <source>
        <dbReference type="ARBA" id="ARBA00004613"/>
    </source>
</evidence>
<evidence type="ECO:0000256" key="3">
    <source>
        <dbReference type="ARBA" id="ARBA00022525"/>
    </source>
</evidence>
<keyword evidence="7" id="KW-1185">Reference proteome</keyword>
<reference evidence="7" key="1">
    <citation type="submission" date="2017-03" db="EMBL/GenBank/DDBJ databases">
        <title>Phytopthora megakarya and P. palmivora, two closely related causual agents of cacao black pod achieved similar genome size and gene model numbers by different mechanisms.</title>
        <authorList>
            <person name="Ali S."/>
            <person name="Shao J."/>
            <person name="Larry D.J."/>
            <person name="Kronmiller B."/>
            <person name="Shen D."/>
            <person name="Strem M.D."/>
            <person name="Melnick R.L."/>
            <person name="Guiltinan M.J."/>
            <person name="Tyler B.M."/>
            <person name="Meinhardt L.W."/>
            <person name="Bailey B.A."/>
        </authorList>
    </citation>
    <scope>NUCLEOTIDE SEQUENCE [LARGE SCALE GENOMIC DNA]</scope>
    <source>
        <strain evidence="7">zdho120</strain>
    </source>
</reference>
<dbReference type="AlphaFoldDB" id="A0A225VII1"/>
<proteinExistence type="inferred from homology"/>
<evidence type="ECO:0000313" key="6">
    <source>
        <dbReference type="EMBL" id="OWZ04577.1"/>
    </source>
</evidence>
<dbReference type="Proteomes" id="UP000198211">
    <property type="component" value="Unassembled WGS sequence"/>
</dbReference>
<protein>
    <recommendedName>
        <fullName evidence="5">RxLR effector protein</fullName>
    </recommendedName>
</protein>
<evidence type="ECO:0000256" key="5">
    <source>
        <dbReference type="RuleBase" id="RU367124"/>
    </source>
</evidence>
<feature type="signal peptide" evidence="5">
    <location>
        <begin position="1"/>
        <end position="19"/>
    </location>
</feature>
<comment type="subcellular location">
    <subcellularLocation>
        <location evidence="1 5">Secreted</location>
    </subcellularLocation>
</comment>
<dbReference type="OrthoDB" id="141637at2759"/>
<comment type="caution">
    <text evidence="6">The sequence shown here is derived from an EMBL/GenBank/DDBJ whole genome shotgun (WGS) entry which is preliminary data.</text>
</comment>
<evidence type="ECO:0000256" key="4">
    <source>
        <dbReference type="ARBA" id="ARBA00022729"/>
    </source>
</evidence>
<keyword evidence="3 5" id="KW-0964">Secreted</keyword>
<name>A0A225VII1_9STRA</name>
<sequence>MRLSHILVFATTFLASTTALSPSATTPLKALRALHEGNNNGGRILRIHEPVDEDTGDNKEERGGGVNNFLNKFRYQSQGAHGADDLNPTLVQQLRNNPRLFEQMRTNDDLRKNIYSAWRGVKLHSGEVKTAMKNHGYTKEEYKQFVREYKNFKPEDLSF</sequence>
<accession>A0A225VII1</accession>
<comment type="function">
    <text evidence="5">Effector that suppresses plant defense responses during pathogen infection.</text>
</comment>
<dbReference type="EMBL" id="NBNE01004890">
    <property type="protein sequence ID" value="OWZ04577.1"/>
    <property type="molecule type" value="Genomic_DNA"/>
</dbReference>
<comment type="similarity">
    <text evidence="2 5">Belongs to the RxLR effector family.</text>
</comment>
<organism evidence="6 7">
    <name type="scientific">Phytophthora megakarya</name>
    <dbReference type="NCBI Taxonomy" id="4795"/>
    <lineage>
        <taxon>Eukaryota</taxon>
        <taxon>Sar</taxon>
        <taxon>Stramenopiles</taxon>
        <taxon>Oomycota</taxon>
        <taxon>Peronosporomycetes</taxon>
        <taxon>Peronosporales</taxon>
        <taxon>Peronosporaceae</taxon>
        <taxon>Phytophthora</taxon>
    </lineage>
</organism>
<gene>
    <name evidence="6" type="ORF">PHMEG_00023497</name>
</gene>
<dbReference type="GO" id="GO:0005576">
    <property type="term" value="C:extracellular region"/>
    <property type="evidence" value="ECO:0007669"/>
    <property type="project" value="UniProtKB-SubCell"/>
</dbReference>
<evidence type="ECO:0000256" key="2">
    <source>
        <dbReference type="ARBA" id="ARBA00010400"/>
    </source>
</evidence>
<feature type="chain" id="PRO_5028504660" description="RxLR effector protein" evidence="5">
    <location>
        <begin position="20"/>
        <end position="159"/>
    </location>
</feature>
<dbReference type="InterPro" id="IPR031825">
    <property type="entry name" value="RXLR"/>
</dbReference>